<evidence type="ECO:0000313" key="2">
    <source>
        <dbReference type="Proteomes" id="UP000218785"/>
    </source>
</evidence>
<dbReference type="SUPFAM" id="SSF55729">
    <property type="entry name" value="Acyl-CoA N-acyltransferases (Nat)"/>
    <property type="match status" value="1"/>
</dbReference>
<keyword evidence="2" id="KW-1185">Reference proteome</keyword>
<evidence type="ECO:0000313" key="1">
    <source>
        <dbReference type="EMBL" id="BAZ00603.1"/>
    </source>
</evidence>
<accession>A0A1Z4N4C6</accession>
<dbReference type="AlphaFoldDB" id="A0A1Z4N4C6"/>
<sequence length="298" mass="33713">MKGDESMTNLQIRQTNSADVILPMTEAAAADWYRQQGMQIFYHQGHYWKQTKFGFYEPINLLARLTAKQATCPKKIHLGFRASLCEADAATANGSIPIHLLSDVESYNLQSLSANRRNHLKRCHKRAQILQLLSPDLLEEQGYDVFYSATIRFGGKVIPKKVYLSQLAKHLPSKQRYVFAGLINDKLGGYMTTYVVDGTAYIERALLATEALSAYIGTGLVFEFVQACRRSGKIREIVYGYHTPKDPALSTFKEGMGFPVRHIPAKVAVHPLIDPIFRWRYSSAYYFLTGKYPMAGKK</sequence>
<dbReference type="EMBL" id="AP018248">
    <property type="protein sequence ID" value="BAZ00603.1"/>
    <property type="molecule type" value="Genomic_DNA"/>
</dbReference>
<gene>
    <name evidence="1" type="ORF">NIES37_45980</name>
</gene>
<proteinExistence type="predicted"/>
<protein>
    <submittedName>
        <fullName evidence="1">Uncharacterized protein</fullName>
    </submittedName>
</protein>
<reference evidence="1 2" key="1">
    <citation type="submission" date="2017-06" db="EMBL/GenBank/DDBJ databases">
        <title>Genome sequencing of cyanobaciteial culture collection at National Institute for Environmental Studies (NIES).</title>
        <authorList>
            <person name="Hirose Y."/>
            <person name="Shimura Y."/>
            <person name="Fujisawa T."/>
            <person name="Nakamura Y."/>
            <person name="Kawachi M."/>
        </authorList>
    </citation>
    <scope>NUCLEOTIDE SEQUENCE [LARGE SCALE GENOMIC DNA]</scope>
    <source>
        <strain evidence="1 2">NIES-37</strain>
    </source>
</reference>
<dbReference type="KEGG" id="ttq:NIES37_45980"/>
<organism evidence="1 2">
    <name type="scientific">Tolypothrix tenuis PCC 7101</name>
    <dbReference type="NCBI Taxonomy" id="231146"/>
    <lineage>
        <taxon>Bacteria</taxon>
        <taxon>Bacillati</taxon>
        <taxon>Cyanobacteriota</taxon>
        <taxon>Cyanophyceae</taxon>
        <taxon>Nostocales</taxon>
        <taxon>Tolypothrichaceae</taxon>
        <taxon>Tolypothrix</taxon>
    </lineage>
</organism>
<dbReference type="Proteomes" id="UP000218785">
    <property type="component" value="Chromosome"/>
</dbReference>
<dbReference type="InterPro" id="IPR016181">
    <property type="entry name" value="Acyl_CoA_acyltransferase"/>
</dbReference>
<name>A0A1Z4N4C6_9CYAN</name>